<keyword evidence="1" id="KW-0812">Transmembrane</keyword>
<dbReference type="AlphaFoldDB" id="A0A816A6G3"/>
<accession>A0A816A6G3</accession>
<feature type="transmembrane region" description="Helical" evidence="1">
    <location>
        <begin position="42"/>
        <end position="65"/>
    </location>
</feature>
<evidence type="ECO:0000313" key="2">
    <source>
        <dbReference type="EMBL" id="CAF1593971.1"/>
    </source>
</evidence>
<proteinExistence type="predicted"/>
<comment type="caution">
    <text evidence="2">The sequence shown here is derived from an EMBL/GenBank/DDBJ whole genome shotgun (WGS) entry which is preliminary data.</text>
</comment>
<gene>
    <name evidence="2" type="ORF">XAT740_LOCUS46880</name>
</gene>
<keyword evidence="1" id="KW-0472">Membrane</keyword>
<feature type="transmembrane region" description="Helical" evidence="1">
    <location>
        <begin position="138"/>
        <end position="171"/>
    </location>
</feature>
<evidence type="ECO:0000313" key="3">
    <source>
        <dbReference type="Proteomes" id="UP000663828"/>
    </source>
</evidence>
<dbReference type="EMBL" id="CAJNOR010006389">
    <property type="protein sequence ID" value="CAF1593971.1"/>
    <property type="molecule type" value="Genomic_DNA"/>
</dbReference>
<sequence length="174" mass="19215">MSWRTILLACLMFSTLVIPIVQLSFGFHFINTPEKCPAQRDLMLLMAIGGVFQALFFAATFGFVYKITPSKYKAEKKQTVAQQSAQGNSRTSFVVIGCITGIIGACAIIFFVVLQIQVYSIFKTVNTNNTSDPLYCLFQIFSSAFGLIIATYVAFLLLFIVSIIFLCGIGARKT</sequence>
<protein>
    <submittedName>
        <fullName evidence="2">Uncharacterized protein</fullName>
    </submittedName>
</protein>
<evidence type="ECO:0000256" key="1">
    <source>
        <dbReference type="SAM" id="Phobius"/>
    </source>
</evidence>
<reference evidence="2" key="1">
    <citation type="submission" date="2021-02" db="EMBL/GenBank/DDBJ databases">
        <authorList>
            <person name="Nowell W R."/>
        </authorList>
    </citation>
    <scope>NUCLEOTIDE SEQUENCE</scope>
</reference>
<organism evidence="2 3">
    <name type="scientific">Adineta ricciae</name>
    <name type="common">Rotifer</name>
    <dbReference type="NCBI Taxonomy" id="249248"/>
    <lineage>
        <taxon>Eukaryota</taxon>
        <taxon>Metazoa</taxon>
        <taxon>Spiralia</taxon>
        <taxon>Gnathifera</taxon>
        <taxon>Rotifera</taxon>
        <taxon>Eurotatoria</taxon>
        <taxon>Bdelloidea</taxon>
        <taxon>Adinetida</taxon>
        <taxon>Adinetidae</taxon>
        <taxon>Adineta</taxon>
    </lineage>
</organism>
<dbReference type="Proteomes" id="UP000663828">
    <property type="component" value="Unassembled WGS sequence"/>
</dbReference>
<feature type="transmembrane region" description="Helical" evidence="1">
    <location>
        <begin position="93"/>
        <end position="118"/>
    </location>
</feature>
<name>A0A816A6G3_ADIRI</name>
<keyword evidence="1" id="KW-1133">Transmembrane helix</keyword>
<keyword evidence="3" id="KW-1185">Reference proteome</keyword>